<gene>
    <name evidence="1" type="ORF">UFOVP1655_158</name>
</gene>
<name>A0A6J5T4D3_9CAUD</name>
<reference evidence="1" key="1">
    <citation type="submission" date="2020-05" db="EMBL/GenBank/DDBJ databases">
        <authorList>
            <person name="Chiriac C."/>
            <person name="Salcher M."/>
            <person name="Ghai R."/>
            <person name="Kavagutti S V."/>
        </authorList>
    </citation>
    <scope>NUCLEOTIDE SEQUENCE</scope>
</reference>
<sequence length="401" mass="45006">MSIEKVITVGVEQLVVVKARIEKMNKKALKLGIEPIVIVSEVERNIKEKRVNQWTGRSVEVLIPVIDLAVVAEEIKYGNYSHVATLDHTVGNLPIVKTVPNQFVPVEYHNADSNCVHCNIKRHRNNTYIFKDDDGYKQVGSTCLKDFFGINPVANLDWFSDFNDIKSDDYIGGGNSEPMESNVTILSLALAVVAEKGYVSKKNSDSHYDNTGIRIKTTSDEVKWILNPPRNLDNEDRDYLKSVWNKADELKLDAEAMIQWGINKFSSETSDYSHNMTIFLSSECTKAKYYGYLVSVIGIFNADKVKTIKKDNVIVSNEFIGVVGDKVEVNVIVDKVIPIEGTYGRTYINLMSEANTGNSLVWFSSNYVLDDGDEVKLKGTIKALNERDGTNQTVLTRCKVI</sequence>
<accession>A0A6J5T4D3</accession>
<dbReference type="EMBL" id="LR797523">
    <property type="protein sequence ID" value="CAB4222632.1"/>
    <property type="molecule type" value="Genomic_DNA"/>
</dbReference>
<proteinExistence type="predicted"/>
<organism evidence="1">
    <name type="scientific">uncultured Caudovirales phage</name>
    <dbReference type="NCBI Taxonomy" id="2100421"/>
    <lineage>
        <taxon>Viruses</taxon>
        <taxon>Duplodnaviria</taxon>
        <taxon>Heunggongvirae</taxon>
        <taxon>Uroviricota</taxon>
        <taxon>Caudoviricetes</taxon>
        <taxon>Peduoviridae</taxon>
        <taxon>Maltschvirus</taxon>
        <taxon>Maltschvirus maltsch</taxon>
    </lineage>
</organism>
<protein>
    <submittedName>
        <fullName evidence="1">Uncharacterized protein</fullName>
    </submittedName>
</protein>
<evidence type="ECO:0000313" key="1">
    <source>
        <dbReference type="EMBL" id="CAB4222632.1"/>
    </source>
</evidence>